<evidence type="ECO:0000256" key="5">
    <source>
        <dbReference type="ARBA" id="ARBA00022741"/>
    </source>
</evidence>
<gene>
    <name evidence="14" type="ORF">MYCIT1_LOCUS37162</name>
</gene>
<keyword evidence="15" id="KW-1185">Reference proteome</keyword>
<dbReference type="GO" id="GO:0000724">
    <property type="term" value="P:double-strand break repair via homologous recombination"/>
    <property type="evidence" value="ECO:0007669"/>
    <property type="project" value="TreeGrafter"/>
</dbReference>
<organism evidence="14 15">
    <name type="scientific">Mycena citricolor</name>
    <dbReference type="NCBI Taxonomy" id="2018698"/>
    <lineage>
        <taxon>Eukaryota</taxon>
        <taxon>Fungi</taxon>
        <taxon>Dikarya</taxon>
        <taxon>Basidiomycota</taxon>
        <taxon>Agaricomycotina</taxon>
        <taxon>Agaricomycetes</taxon>
        <taxon>Agaricomycetidae</taxon>
        <taxon>Agaricales</taxon>
        <taxon>Marasmiineae</taxon>
        <taxon>Mycenaceae</taxon>
        <taxon>Mycena</taxon>
    </lineage>
</organism>
<evidence type="ECO:0000313" key="14">
    <source>
        <dbReference type="EMBL" id="CAK5284121.1"/>
    </source>
</evidence>
<feature type="domain" description="RecF/RecN/SMC N-terminal" evidence="13">
    <location>
        <begin position="10"/>
        <end position="983"/>
    </location>
</feature>
<sequence length="1011" mass="114098">MDGALLNPFQGHNGSGKSAVLTGITVALGGKANATGRGNGLKSFIREGQNAADVTISIKNRGDEAYKHDVYGDSIVINRHFTKEGSSSWKIRSKSGQIISTKKDELAAICDHMNIQVDNPMNVLTQDAARQFLSASSATDKYKFFLKGTQLSQLSEEYETCMANISTTAKVLAQKKEALPDLEQALKEANARFEEADWARQQAQRVDELKKELAWAHVNVKEKEVEDKTVEVTRLGRGPAKAQEKIDEAEANLLVATDRLVTSEREHDALPSADDLQAKLATARANVKEKTTNATEMAREMENIANQIGGLNTQVKEYQENIDAEKARIAANNEGKRKDYERRLEAARKDHKQAQEIMRSWEQQKVAAEEEKRKLDNEAHASQSLLDDLHSQVRDCESAIENSKRAEKNQFAAYGNHIQEVIQAIKRSRWHGEVPLGPLGIYVRLKDSRWTDLLQTQLGKTLSSFAVTDGRDVAPLKKILMDSGNPKVTIHSFQPDLFDFSRGEPAPHILTVHRVLEVSDPHVLRLLVNLASIESRVLAWKRSEARPLLRSGQTAWTGDGYIVNLFHGGESSVPIQFSRGNGLMFAGSAGGEQHRQAEVKADLLQQIAAAKVDQQGLRSRWTVAREKIDECERKAHDAYQRSDRFQRAINELKGLLEDTQPASITEFENAIEEALKEKKGYEEQLQAVDTARLEADQERKRALTERDHILNKLNACESNKHAAQDRCTKAAEDQTKYRNHIDHWKRKHAEEQVKVDKAQNQLAALEKEFEEWTQGAEEFCERIETTRRPADLDRILKATQEALRDREKRIGASVETMADEVNKAKERFDRAKEDLKQMHVLNKALKRSLAIRLDRWHEFRRHIATRCKVVFGYHLSQRGYFGKVLFDHEDQTLLLKVQTDDQAATQGASRDKDPRSLSGGEKSFSTICLLLSLWESIGCPIRCLDEFDVFMDAVNRRISMKMMIDTANSSDKKQYVLITPQDISNMKPSSSVRVNRMSDPERGQGILQFAG</sequence>
<keyword evidence="11" id="KW-0539">Nucleus</keyword>
<evidence type="ECO:0000256" key="8">
    <source>
        <dbReference type="ARBA" id="ARBA00023054"/>
    </source>
</evidence>
<feature type="coiled-coil region" evidence="12">
    <location>
        <begin position="172"/>
        <end position="206"/>
    </location>
</feature>
<evidence type="ECO:0000256" key="10">
    <source>
        <dbReference type="ARBA" id="ARBA00023204"/>
    </source>
</evidence>
<keyword evidence="8 12" id="KW-0175">Coiled coil</keyword>
<dbReference type="AlphaFoldDB" id="A0AAD2HXN9"/>
<dbReference type="Gene3D" id="3.40.50.300">
    <property type="entry name" value="P-loop containing nucleotide triphosphate hydrolases"/>
    <property type="match status" value="2"/>
</dbReference>
<name>A0AAD2HXN9_9AGAR</name>
<protein>
    <recommendedName>
        <fullName evidence="13">RecF/RecN/SMC N-terminal domain-containing protein</fullName>
    </recommendedName>
</protein>
<evidence type="ECO:0000256" key="2">
    <source>
        <dbReference type="ARBA" id="ARBA00004286"/>
    </source>
</evidence>
<accession>A0AAD2HXN9</accession>
<evidence type="ECO:0000256" key="9">
    <source>
        <dbReference type="ARBA" id="ARBA00023172"/>
    </source>
</evidence>
<reference evidence="14" key="1">
    <citation type="submission" date="2023-11" db="EMBL/GenBank/DDBJ databases">
        <authorList>
            <person name="De Vega J J."/>
            <person name="De Vega J J."/>
        </authorList>
    </citation>
    <scope>NUCLEOTIDE SEQUENCE</scope>
</reference>
<dbReference type="EMBL" id="CAVNYO010000478">
    <property type="protein sequence ID" value="CAK5284121.1"/>
    <property type="molecule type" value="Genomic_DNA"/>
</dbReference>
<evidence type="ECO:0000259" key="13">
    <source>
        <dbReference type="Pfam" id="PF02463"/>
    </source>
</evidence>
<keyword evidence="10" id="KW-0234">DNA repair</keyword>
<comment type="subcellular location">
    <subcellularLocation>
        <location evidence="2">Chromosome</location>
    </subcellularLocation>
    <subcellularLocation>
        <location evidence="1">Nucleus</location>
    </subcellularLocation>
</comment>
<dbReference type="PANTHER" id="PTHR19306:SF6">
    <property type="entry name" value="STRUCTURAL MAINTENANCE OF CHROMOSOMES PROTEIN 6"/>
    <property type="match status" value="1"/>
</dbReference>
<feature type="coiled-coil region" evidence="12">
    <location>
        <begin position="664"/>
        <end position="701"/>
    </location>
</feature>
<dbReference type="Pfam" id="PF02463">
    <property type="entry name" value="SMC_N"/>
    <property type="match status" value="1"/>
</dbReference>
<dbReference type="PANTHER" id="PTHR19306">
    <property type="entry name" value="STRUCTURAL MAINTENANCE OF CHROMOSOMES 5,6 SMC5, SMC6"/>
    <property type="match status" value="1"/>
</dbReference>
<evidence type="ECO:0000256" key="3">
    <source>
        <dbReference type="ARBA" id="ARBA00006793"/>
    </source>
</evidence>
<evidence type="ECO:0000256" key="12">
    <source>
        <dbReference type="SAM" id="Coils"/>
    </source>
</evidence>
<keyword evidence="7" id="KW-0067">ATP-binding</keyword>
<feature type="coiled-coil region" evidence="12">
    <location>
        <begin position="741"/>
        <end position="775"/>
    </location>
</feature>
<comment type="similarity">
    <text evidence="3">Belongs to the SMC family. SMC6 subfamily.</text>
</comment>
<keyword evidence="6" id="KW-0227">DNA damage</keyword>
<feature type="coiled-coil region" evidence="12">
    <location>
        <begin position="814"/>
        <end position="841"/>
    </location>
</feature>
<comment type="caution">
    <text evidence="14">The sequence shown here is derived from an EMBL/GenBank/DDBJ whole genome shotgun (WGS) entry which is preliminary data.</text>
</comment>
<dbReference type="SUPFAM" id="SSF52540">
    <property type="entry name" value="P-loop containing nucleoside triphosphate hydrolases"/>
    <property type="match status" value="1"/>
</dbReference>
<dbReference type="GO" id="GO:0005634">
    <property type="term" value="C:nucleus"/>
    <property type="evidence" value="ECO:0007669"/>
    <property type="project" value="UniProtKB-SubCell"/>
</dbReference>
<evidence type="ECO:0000256" key="1">
    <source>
        <dbReference type="ARBA" id="ARBA00004123"/>
    </source>
</evidence>
<feature type="coiled-coil region" evidence="12">
    <location>
        <begin position="246"/>
        <end position="406"/>
    </location>
</feature>
<keyword evidence="5" id="KW-0547">Nucleotide-binding</keyword>
<keyword evidence="4" id="KW-0158">Chromosome</keyword>
<evidence type="ECO:0000256" key="4">
    <source>
        <dbReference type="ARBA" id="ARBA00022454"/>
    </source>
</evidence>
<evidence type="ECO:0000256" key="11">
    <source>
        <dbReference type="ARBA" id="ARBA00023242"/>
    </source>
</evidence>
<dbReference type="GO" id="GO:0003684">
    <property type="term" value="F:damaged DNA binding"/>
    <property type="evidence" value="ECO:0007669"/>
    <property type="project" value="TreeGrafter"/>
</dbReference>
<evidence type="ECO:0000256" key="7">
    <source>
        <dbReference type="ARBA" id="ARBA00022840"/>
    </source>
</evidence>
<dbReference type="GO" id="GO:0030915">
    <property type="term" value="C:Smc5-Smc6 complex"/>
    <property type="evidence" value="ECO:0007669"/>
    <property type="project" value="TreeGrafter"/>
</dbReference>
<evidence type="ECO:0000313" key="15">
    <source>
        <dbReference type="Proteomes" id="UP001295794"/>
    </source>
</evidence>
<dbReference type="InterPro" id="IPR027417">
    <property type="entry name" value="P-loop_NTPase"/>
</dbReference>
<keyword evidence="9" id="KW-0233">DNA recombination</keyword>
<dbReference type="InterPro" id="IPR003395">
    <property type="entry name" value="RecF/RecN/SMC_N"/>
</dbReference>
<dbReference type="GO" id="GO:0003697">
    <property type="term" value="F:single-stranded DNA binding"/>
    <property type="evidence" value="ECO:0007669"/>
    <property type="project" value="TreeGrafter"/>
</dbReference>
<dbReference type="GO" id="GO:0035861">
    <property type="term" value="C:site of double-strand break"/>
    <property type="evidence" value="ECO:0007669"/>
    <property type="project" value="TreeGrafter"/>
</dbReference>
<proteinExistence type="inferred from homology"/>
<evidence type="ECO:0000256" key="6">
    <source>
        <dbReference type="ARBA" id="ARBA00022763"/>
    </source>
</evidence>
<dbReference type="Proteomes" id="UP001295794">
    <property type="component" value="Unassembled WGS sequence"/>
</dbReference>
<dbReference type="GO" id="GO:0005524">
    <property type="term" value="F:ATP binding"/>
    <property type="evidence" value="ECO:0007669"/>
    <property type="project" value="UniProtKB-KW"/>
</dbReference>